<dbReference type="InterPro" id="IPR013083">
    <property type="entry name" value="Znf_RING/FYVE/PHD"/>
</dbReference>
<feature type="compositionally biased region" description="Low complexity" evidence="5">
    <location>
        <begin position="558"/>
        <end position="567"/>
    </location>
</feature>
<dbReference type="PANTHER" id="PTHR10131:SF94">
    <property type="entry name" value="TNF RECEPTOR-ASSOCIATED FACTOR 4"/>
    <property type="match status" value="1"/>
</dbReference>
<keyword evidence="3 4" id="KW-0862">Zinc</keyword>
<feature type="domain" description="RING-type" evidence="6">
    <location>
        <begin position="58"/>
        <end position="114"/>
    </location>
</feature>
<protein>
    <recommendedName>
        <fullName evidence="10">RING-type domain-containing protein</fullName>
    </recommendedName>
</protein>
<dbReference type="SUPFAM" id="SSF57850">
    <property type="entry name" value="RING/U-box"/>
    <property type="match status" value="1"/>
</dbReference>
<dbReference type="PROSITE" id="PS50089">
    <property type="entry name" value="ZF_RING_2"/>
    <property type="match status" value="1"/>
</dbReference>
<organism evidence="8 9">
    <name type="scientific">Friedmanniomyces endolithicus</name>
    <dbReference type="NCBI Taxonomy" id="329885"/>
    <lineage>
        <taxon>Eukaryota</taxon>
        <taxon>Fungi</taxon>
        <taxon>Dikarya</taxon>
        <taxon>Ascomycota</taxon>
        <taxon>Pezizomycotina</taxon>
        <taxon>Dothideomycetes</taxon>
        <taxon>Dothideomycetidae</taxon>
        <taxon>Mycosphaerellales</taxon>
        <taxon>Teratosphaeriaceae</taxon>
        <taxon>Friedmanniomyces</taxon>
    </lineage>
</organism>
<reference evidence="8" key="1">
    <citation type="submission" date="2023-06" db="EMBL/GenBank/DDBJ databases">
        <title>Black Yeasts Isolated from many extreme environments.</title>
        <authorList>
            <person name="Coleine C."/>
            <person name="Stajich J.E."/>
            <person name="Selbmann L."/>
        </authorList>
    </citation>
    <scope>NUCLEOTIDE SEQUENCE</scope>
    <source>
        <strain evidence="8">CCFEE 5200</strain>
    </source>
</reference>
<dbReference type="GO" id="GO:0008270">
    <property type="term" value="F:zinc ion binding"/>
    <property type="evidence" value="ECO:0007669"/>
    <property type="project" value="UniProtKB-KW"/>
</dbReference>
<dbReference type="PROSITE" id="PS50145">
    <property type="entry name" value="ZF_TRAF"/>
    <property type="match status" value="1"/>
</dbReference>
<keyword evidence="2 4" id="KW-0863">Zinc-finger</keyword>
<comment type="caution">
    <text evidence="8">The sequence shown here is derived from an EMBL/GenBank/DDBJ whole genome shotgun (WGS) entry which is preliminary data.</text>
</comment>
<dbReference type="PROSITE" id="PS00518">
    <property type="entry name" value="ZF_RING_1"/>
    <property type="match status" value="1"/>
</dbReference>
<dbReference type="SUPFAM" id="SSF49599">
    <property type="entry name" value="TRAF domain-like"/>
    <property type="match status" value="1"/>
</dbReference>
<dbReference type="InterPro" id="IPR017907">
    <property type="entry name" value="Znf_RING_CS"/>
</dbReference>
<dbReference type="InterPro" id="IPR001841">
    <property type="entry name" value="Znf_RING"/>
</dbReference>
<feature type="compositionally biased region" description="Gly residues" evidence="5">
    <location>
        <begin position="524"/>
        <end position="540"/>
    </location>
</feature>
<keyword evidence="1 4" id="KW-0479">Metal-binding</keyword>
<evidence type="ECO:0000256" key="3">
    <source>
        <dbReference type="ARBA" id="ARBA00022833"/>
    </source>
</evidence>
<name>A0AAN6KC89_9PEZI</name>
<sequence>MSTSNNHSSFRGMRRLEARRQMEESNFLASQKLQPNLNVIVDLRLLDYLLPLDLNLTCAICRCPFIDPVILTECDHCFCRECIRQTWLAAPTTPTSAGGHYAPVGNRGNCPGCRTPAKLALKSDNGTGTGNGTIKILVNIIDDLLVRCPHSAEGCPAVVKRGEVIDHVRIYCEYTQQACVAEDCSMSVRRKDAVRQECLHYGVSCLDCREGMLKSELEVHWSSGCEGRKVDCLLCHKAVLSLDLEMHVKDTCPAVELRCPGTGLGCTDRSKRHEAVAHAKDCIFARLAPVLAAQQQRIDDQEASQRITSRKLEVLESGFEAVRSLLYPEPSVQAEDEDVRADERRIPLLLEDSRTTPGRTRWSARSTEVAATEDGLRMNERLDAFVFPPSSPTSHWRPLASTADELRATGSRATISLPLSISTVLPTDFDNGPALPRAATTLPSAYDYDSPLNHLLSLHESLREEFARLSTALQDLDARQSLHTLNENLRMRDEMGFLGAQVAGLRSQVGWLIAAQLQQRGGRGRYGVGGSTGGATGGAEGAERASNGSEGHAGAGQGSDAAAGSAARVVAERSQVRRRASEESRTKL</sequence>
<evidence type="ECO:0000256" key="1">
    <source>
        <dbReference type="ARBA" id="ARBA00022723"/>
    </source>
</evidence>
<dbReference type="Pfam" id="PF13445">
    <property type="entry name" value="zf-RING_UBOX"/>
    <property type="match status" value="1"/>
</dbReference>
<dbReference type="Gene3D" id="3.30.40.10">
    <property type="entry name" value="Zinc/RING finger domain, C3HC4 (zinc finger)"/>
    <property type="match status" value="3"/>
</dbReference>
<dbReference type="InterPro" id="IPR001293">
    <property type="entry name" value="Znf_TRAF"/>
</dbReference>
<feature type="zinc finger region" description="TRAF-type" evidence="4">
    <location>
        <begin position="219"/>
        <end position="269"/>
    </location>
</feature>
<evidence type="ECO:0000259" key="6">
    <source>
        <dbReference type="PROSITE" id="PS50089"/>
    </source>
</evidence>
<gene>
    <name evidence="8" type="ORF">LTR91_014331</name>
</gene>
<dbReference type="AlphaFoldDB" id="A0AAN6KC89"/>
<evidence type="ECO:0000313" key="8">
    <source>
        <dbReference type="EMBL" id="KAK0974653.1"/>
    </source>
</evidence>
<evidence type="ECO:0008006" key="10">
    <source>
        <dbReference type="Google" id="ProtNLM"/>
    </source>
</evidence>
<dbReference type="SMART" id="SM00184">
    <property type="entry name" value="RING"/>
    <property type="match status" value="1"/>
</dbReference>
<evidence type="ECO:0000256" key="2">
    <source>
        <dbReference type="ARBA" id="ARBA00022771"/>
    </source>
</evidence>
<evidence type="ECO:0000256" key="5">
    <source>
        <dbReference type="SAM" id="MobiDB-lite"/>
    </source>
</evidence>
<evidence type="ECO:0000313" key="9">
    <source>
        <dbReference type="Proteomes" id="UP001175353"/>
    </source>
</evidence>
<feature type="domain" description="TRAF-type" evidence="7">
    <location>
        <begin position="219"/>
        <end position="269"/>
    </location>
</feature>
<dbReference type="Proteomes" id="UP001175353">
    <property type="component" value="Unassembled WGS sequence"/>
</dbReference>
<evidence type="ECO:0000259" key="7">
    <source>
        <dbReference type="PROSITE" id="PS50145"/>
    </source>
</evidence>
<accession>A0AAN6KC89</accession>
<feature type="compositionally biased region" description="Basic and acidic residues" evidence="5">
    <location>
        <begin position="570"/>
        <end position="588"/>
    </location>
</feature>
<feature type="region of interest" description="Disordered" evidence="5">
    <location>
        <begin position="522"/>
        <end position="588"/>
    </location>
</feature>
<evidence type="ECO:0000256" key="4">
    <source>
        <dbReference type="PROSITE-ProRule" id="PRU00207"/>
    </source>
</evidence>
<dbReference type="InterPro" id="IPR027370">
    <property type="entry name" value="Znf-RING_euk"/>
</dbReference>
<dbReference type="EMBL" id="JAUJLE010000152">
    <property type="protein sequence ID" value="KAK0974653.1"/>
    <property type="molecule type" value="Genomic_DNA"/>
</dbReference>
<keyword evidence="9" id="KW-1185">Reference proteome</keyword>
<proteinExistence type="predicted"/>
<dbReference type="PANTHER" id="PTHR10131">
    <property type="entry name" value="TNF RECEPTOR ASSOCIATED FACTOR"/>
    <property type="match status" value="1"/>
</dbReference>